<accession>A0A8S9QX35</accession>
<evidence type="ECO:0000313" key="2">
    <source>
        <dbReference type="Proteomes" id="UP000712600"/>
    </source>
</evidence>
<sequence length="89" mass="10415">MPSSTRSNKDKHLLFSEDPAHLERSIRKDQRSTSIDATAHVDRFLHPTVDRHPTFIVDRSASFDIDRHYTSYIDRSSVVKHGCYCYYQT</sequence>
<name>A0A8S9QX35_BRACR</name>
<dbReference type="Proteomes" id="UP000712600">
    <property type="component" value="Unassembled WGS sequence"/>
</dbReference>
<reference evidence="1" key="1">
    <citation type="submission" date="2019-12" db="EMBL/GenBank/DDBJ databases">
        <title>Genome sequencing and annotation of Brassica cretica.</title>
        <authorList>
            <person name="Studholme D.J."/>
            <person name="Sarris P."/>
        </authorList>
    </citation>
    <scope>NUCLEOTIDE SEQUENCE</scope>
    <source>
        <strain evidence="1">PFS-109/04</strain>
        <tissue evidence="1">Leaf</tissue>
    </source>
</reference>
<gene>
    <name evidence="1" type="ORF">F2Q69_00011570</name>
</gene>
<organism evidence="1 2">
    <name type="scientific">Brassica cretica</name>
    <name type="common">Mustard</name>
    <dbReference type="NCBI Taxonomy" id="69181"/>
    <lineage>
        <taxon>Eukaryota</taxon>
        <taxon>Viridiplantae</taxon>
        <taxon>Streptophyta</taxon>
        <taxon>Embryophyta</taxon>
        <taxon>Tracheophyta</taxon>
        <taxon>Spermatophyta</taxon>
        <taxon>Magnoliopsida</taxon>
        <taxon>eudicotyledons</taxon>
        <taxon>Gunneridae</taxon>
        <taxon>Pentapetalae</taxon>
        <taxon>rosids</taxon>
        <taxon>malvids</taxon>
        <taxon>Brassicales</taxon>
        <taxon>Brassicaceae</taxon>
        <taxon>Brassiceae</taxon>
        <taxon>Brassica</taxon>
    </lineage>
</organism>
<protein>
    <submittedName>
        <fullName evidence="1">Uncharacterized protein</fullName>
    </submittedName>
</protein>
<evidence type="ECO:0000313" key="1">
    <source>
        <dbReference type="EMBL" id="KAF3558382.1"/>
    </source>
</evidence>
<comment type="caution">
    <text evidence="1">The sequence shown here is derived from an EMBL/GenBank/DDBJ whole genome shotgun (WGS) entry which is preliminary data.</text>
</comment>
<dbReference type="AlphaFoldDB" id="A0A8S9QX35"/>
<proteinExistence type="predicted"/>
<dbReference type="EMBL" id="QGKX02000996">
    <property type="protein sequence ID" value="KAF3558382.1"/>
    <property type="molecule type" value="Genomic_DNA"/>
</dbReference>